<organism evidence="5 6">
    <name type="scientific">Armadillidium nasatum</name>
    <dbReference type="NCBI Taxonomy" id="96803"/>
    <lineage>
        <taxon>Eukaryota</taxon>
        <taxon>Metazoa</taxon>
        <taxon>Ecdysozoa</taxon>
        <taxon>Arthropoda</taxon>
        <taxon>Crustacea</taxon>
        <taxon>Multicrustacea</taxon>
        <taxon>Malacostraca</taxon>
        <taxon>Eumalacostraca</taxon>
        <taxon>Peracarida</taxon>
        <taxon>Isopoda</taxon>
        <taxon>Oniscidea</taxon>
        <taxon>Crinocheta</taxon>
        <taxon>Armadillidiidae</taxon>
        <taxon>Armadillidium</taxon>
    </lineage>
</organism>
<evidence type="ECO:0000259" key="4">
    <source>
        <dbReference type="PROSITE" id="PS51741"/>
    </source>
</evidence>
<accession>A0A5N5TN10</accession>
<dbReference type="Gene3D" id="1.20.1270.60">
    <property type="entry name" value="Arfaptin homology (AH) domain/BAR domain"/>
    <property type="match status" value="1"/>
</dbReference>
<proteinExistence type="predicted"/>
<evidence type="ECO:0000256" key="2">
    <source>
        <dbReference type="SAM" id="Coils"/>
    </source>
</evidence>
<dbReference type="Pfam" id="PF25610">
    <property type="entry name" value="HR1_TOCA"/>
    <property type="match status" value="1"/>
</dbReference>
<reference evidence="5 6" key="1">
    <citation type="journal article" date="2019" name="PLoS Biol.">
        <title>Sex chromosomes control vertical transmission of feminizing Wolbachia symbionts in an isopod.</title>
        <authorList>
            <person name="Becking T."/>
            <person name="Chebbi M.A."/>
            <person name="Giraud I."/>
            <person name="Moumen B."/>
            <person name="Laverre T."/>
            <person name="Caubet Y."/>
            <person name="Peccoud J."/>
            <person name="Gilbert C."/>
            <person name="Cordaux R."/>
        </authorList>
    </citation>
    <scope>NUCLEOTIDE SEQUENCE [LARGE SCALE GENOMIC DNA]</scope>
    <source>
        <strain evidence="5">ANa2</strain>
        <tissue evidence="5">Whole body excluding digestive tract and cuticle</tissue>
    </source>
</reference>
<dbReference type="PANTHER" id="PTHR15735:SF12">
    <property type="entry name" value="CDC42-INTERACTING PROTEIN 4, ISOFORM B"/>
    <property type="match status" value="1"/>
</dbReference>
<dbReference type="OrthoDB" id="8783038at2759"/>
<dbReference type="SMART" id="SM00055">
    <property type="entry name" value="FCH"/>
    <property type="match status" value="1"/>
</dbReference>
<evidence type="ECO:0000256" key="3">
    <source>
        <dbReference type="SAM" id="MobiDB-lite"/>
    </source>
</evidence>
<gene>
    <name evidence="5" type="primary">fnbp1</name>
    <name evidence="5" type="ORF">Anas_00483</name>
</gene>
<dbReference type="CDD" id="cd07653">
    <property type="entry name" value="F-BAR_CIP4-like"/>
    <property type="match status" value="1"/>
</dbReference>
<dbReference type="PANTHER" id="PTHR15735">
    <property type="entry name" value="FCH AND DOUBLE SH3 DOMAINS PROTEIN"/>
    <property type="match status" value="1"/>
</dbReference>
<keyword evidence="6" id="KW-1185">Reference proteome</keyword>
<dbReference type="SUPFAM" id="SSF103657">
    <property type="entry name" value="BAR/IMD domain-like"/>
    <property type="match status" value="1"/>
</dbReference>
<evidence type="ECO:0000256" key="1">
    <source>
        <dbReference type="PROSITE-ProRule" id="PRU01077"/>
    </source>
</evidence>
<dbReference type="FunFam" id="1.20.1270.60:FF:000002">
    <property type="entry name" value="Formin-binding protein 1-like isoform 1"/>
    <property type="match status" value="1"/>
</dbReference>
<dbReference type="InterPro" id="IPR031160">
    <property type="entry name" value="F_BAR_dom"/>
</dbReference>
<dbReference type="InterPro" id="IPR027267">
    <property type="entry name" value="AH/BAR_dom_sf"/>
</dbReference>
<dbReference type="InterPro" id="IPR001060">
    <property type="entry name" value="FCH_dom"/>
</dbReference>
<evidence type="ECO:0000313" key="6">
    <source>
        <dbReference type="Proteomes" id="UP000326759"/>
    </source>
</evidence>
<feature type="non-terminal residue" evidence="5">
    <location>
        <position position="1"/>
    </location>
</feature>
<sequence length="391" mass="45157">DQWDNIAVHTQKGISFVETYSHFVRDRCQVETEYARNLRRLVKTYQPKKKEDEEAQFTFVRAFREALNETSDLAGQHEVIAETLSSSVVQETHNLIKEIKDERKKYLSEGNKLQQQLQHSLQQLEKAKKNYEKAFKEAEKAQENYDKAYADLHLSRAEVEKQRMNSSIKCQQCDDQKNEYANQLQKTNQLQHAHYSTLMPGIFQSLQELDEKRIQQFQALLKKGVDSHKAVLPIIIKCLDGIVTAADSIQEEKDSQLVIEKYKSGFTPPVDIPFDDLSASKQNDAESTPVLHPPTRQDTIKGTISASKLRKRVGIFGIFSSNKNNGSFSEKEDFNDLPPNQRKKKIQLKIEEVNTKLQQETAGRDALLKMKEVIFFKSFTWRPSVHHRSTK</sequence>
<feature type="domain" description="F-BAR" evidence="4">
    <location>
        <begin position="1"/>
        <end position="254"/>
    </location>
</feature>
<dbReference type="Gene3D" id="6.10.140.470">
    <property type="match status" value="1"/>
</dbReference>
<evidence type="ECO:0000313" key="5">
    <source>
        <dbReference type="EMBL" id="KAB7507512.1"/>
    </source>
</evidence>
<dbReference type="PROSITE" id="PS51741">
    <property type="entry name" value="F_BAR"/>
    <property type="match status" value="1"/>
</dbReference>
<feature type="coiled-coil region" evidence="2">
    <location>
        <begin position="89"/>
        <end position="190"/>
    </location>
</feature>
<protein>
    <submittedName>
        <fullName evidence="5">Formin-binding protein 1-like protein</fullName>
    </submittedName>
</protein>
<name>A0A5N5TN10_9CRUS</name>
<keyword evidence="1 2" id="KW-0175">Coiled coil</keyword>
<dbReference type="InterPro" id="IPR057870">
    <property type="entry name" value="HR1_TOCA"/>
</dbReference>
<dbReference type="AlphaFoldDB" id="A0A5N5TN10"/>
<dbReference type="EMBL" id="SEYY01000307">
    <property type="protein sequence ID" value="KAB7507512.1"/>
    <property type="molecule type" value="Genomic_DNA"/>
</dbReference>
<dbReference type="Proteomes" id="UP000326759">
    <property type="component" value="Unassembled WGS sequence"/>
</dbReference>
<feature type="region of interest" description="Disordered" evidence="3">
    <location>
        <begin position="275"/>
        <end position="295"/>
    </location>
</feature>
<dbReference type="Pfam" id="PF00611">
    <property type="entry name" value="FCH"/>
    <property type="match status" value="1"/>
</dbReference>
<comment type="caution">
    <text evidence="5">The sequence shown here is derived from an EMBL/GenBank/DDBJ whole genome shotgun (WGS) entry which is preliminary data.</text>
</comment>